<dbReference type="SUPFAM" id="SSF48613">
    <property type="entry name" value="Heme oxygenase-like"/>
    <property type="match status" value="1"/>
</dbReference>
<dbReference type="OrthoDB" id="652091at2759"/>
<evidence type="ECO:0000313" key="6">
    <source>
        <dbReference type="RefSeq" id="XP_011641711.1"/>
    </source>
</evidence>
<dbReference type="Gene3D" id="1.20.910.10">
    <property type="entry name" value="Heme oxygenase-like"/>
    <property type="match status" value="1"/>
</dbReference>
<reference evidence="6" key="1">
    <citation type="submission" date="2025-08" db="UniProtKB">
        <authorList>
            <consortium name="RefSeq"/>
        </authorList>
    </citation>
    <scope>IDENTIFICATION</scope>
</reference>
<evidence type="ECO:0000256" key="1">
    <source>
        <dbReference type="ARBA" id="ARBA00022617"/>
    </source>
</evidence>
<keyword evidence="3" id="KW-0408">Iron</keyword>
<keyword evidence="2" id="KW-0479">Metal-binding</keyword>
<dbReference type="PANTHER" id="PTHR10720:SF0">
    <property type="entry name" value="HEME OXYGENASE"/>
    <property type="match status" value="1"/>
</dbReference>
<evidence type="ECO:0000313" key="5">
    <source>
        <dbReference type="Proteomes" id="UP000504615"/>
    </source>
</evidence>
<organism evidence="5 6">
    <name type="scientific">Pogonomyrmex barbatus</name>
    <name type="common">red harvester ant</name>
    <dbReference type="NCBI Taxonomy" id="144034"/>
    <lineage>
        <taxon>Eukaryota</taxon>
        <taxon>Metazoa</taxon>
        <taxon>Ecdysozoa</taxon>
        <taxon>Arthropoda</taxon>
        <taxon>Hexapoda</taxon>
        <taxon>Insecta</taxon>
        <taxon>Pterygota</taxon>
        <taxon>Neoptera</taxon>
        <taxon>Endopterygota</taxon>
        <taxon>Hymenoptera</taxon>
        <taxon>Apocrita</taxon>
        <taxon>Aculeata</taxon>
        <taxon>Formicoidea</taxon>
        <taxon>Formicidae</taxon>
        <taxon>Myrmicinae</taxon>
        <taxon>Pogonomyrmex</taxon>
    </lineage>
</organism>
<dbReference type="Proteomes" id="UP000504615">
    <property type="component" value="Unplaced"/>
</dbReference>
<keyword evidence="5" id="KW-1185">Reference proteome</keyword>
<gene>
    <name evidence="6" type="primary">LOC105430072</name>
</gene>
<dbReference type="PRINTS" id="PR00088">
    <property type="entry name" value="HAEMOXYGNASE"/>
</dbReference>
<dbReference type="CTD" id="41407"/>
<protein>
    <submittedName>
        <fullName evidence="6">Uncharacterized protein LOC105430072</fullName>
    </submittedName>
</protein>
<keyword evidence="4" id="KW-0812">Transmembrane</keyword>
<keyword evidence="4" id="KW-0472">Membrane</keyword>
<sequence length="316" mass="36669">MRRGGRGWMSTLRAQCFHGDNFHVTARGSARETWRYDGVRPAASRTFRRRHHSRRTAFARPAKMPDREEENFCKKMTKATRGIHAVSDALVNAKLAFGFLDNSVWADGLLVFYEVFRYLEGAMIRLRNTKIGLLPLSELQRTEAFERDLDHYLGKGWRKNYSPRDSVTKYLMRLREVEDTDPTLLMAYIYHLYMGLLSGGIILRKKRQIVQKISPFKTPPSSDGSNVTDFGQNSIFQLKRDLRESMNRIAETLDEDTKNKLIEESKIVFELNNEIIRSVKTGSHVCEKIFYFIGPVLLVIFVLITVLNILYKYIIC</sequence>
<dbReference type="GO" id="GO:0004392">
    <property type="term" value="F:heme oxygenase (decyclizing) activity"/>
    <property type="evidence" value="ECO:0007669"/>
    <property type="project" value="InterPro"/>
</dbReference>
<dbReference type="InterPro" id="IPR002051">
    <property type="entry name" value="Haem_Oase"/>
</dbReference>
<keyword evidence="4" id="KW-1133">Transmembrane helix</keyword>
<dbReference type="GO" id="GO:0006788">
    <property type="term" value="P:heme oxidation"/>
    <property type="evidence" value="ECO:0007669"/>
    <property type="project" value="InterPro"/>
</dbReference>
<dbReference type="PANTHER" id="PTHR10720">
    <property type="entry name" value="HEME OXYGENASE"/>
    <property type="match status" value="1"/>
</dbReference>
<dbReference type="KEGG" id="pbar:105430072"/>
<name>A0A6I9WG83_9HYME</name>
<accession>A0A6I9WG83</accession>
<feature type="transmembrane region" description="Helical" evidence="4">
    <location>
        <begin position="289"/>
        <end position="311"/>
    </location>
</feature>
<dbReference type="AlphaFoldDB" id="A0A6I9WG83"/>
<keyword evidence="1" id="KW-0349">Heme</keyword>
<evidence type="ECO:0000256" key="2">
    <source>
        <dbReference type="ARBA" id="ARBA00022723"/>
    </source>
</evidence>
<dbReference type="InterPro" id="IPR016084">
    <property type="entry name" value="Haem_Oase-like_multi-hlx"/>
</dbReference>
<dbReference type="GO" id="GO:0046872">
    <property type="term" value="F:metal ion binding"/>
    <property type="evidence" value="ECO:0007669"/>
    <property type="project" value="UniProtKB-KW"/>
</dbReference>
<dbReference type="RefSeq" id="XP_011641711.1">
    <property type="nucleotide sequence ID" value="XM_011643409.2"/>
</dbReference>
<evidence type="ECO:0000256" key="4">
    <source>
        <dbReference type="SAM" id="Phobius"/>
    </source>
</evidence>
<dbReference type="CDD" id="cd19165">
    <property type="entry name" value="HemeO"/>
    <property type="match status" value="1"/>
</dbReference>
<proteinExistence type="predicted"/>
<feature type="transmembrane region" description="Helical" evidence="4">
    <location>
        <begin position="185"/>
        <end position="203"/>
    </location>
</feature>
<dbReference type="GeneID" id="105430072"/>
<evidence type="ECO:0000256" key="3">
    <source>
        <dbReference type="ARBA" id="ARBA00023004"/>
    </source>
</evidence>
<dbReference type="InterPro" id="IPR016053">
    <property type="entry name" value="Haem_Oase-like"/>
</dbReference>
<dbReference type="Pfam" id="PF01126">
    <property type="entry name" value="Heme_oxygenase"/>
    <property type="match status" value="1"/>
</dbReference>